<evidence type="ECO:0000256" key="4">
    <source>
        <dbReference type="ARBA" id="ARBA00022490"/>
    </source>
</evidence>
<dbReference type="GO" id="GO:0006457">
    <property type="term" value="P:protein folding"/>
    <property type="evidence" value="ECO:0007669"/>
    <property type="project" value="InterPro"/>
</dbReference>
<dbReference type="GO" id="GO:0042803">
    <property type="term" value="F:protein homodimerization activity"/>
    <property type="evidence" value="ECO:0007669"/>
    <property type="project" value="InterPro"/>
</dbReference>
<evidence type="ECO:0000256" key="5">
    <source>
        <dbReference type="ARBA" id="ARBA00023016"/>
    </source>
</evidence>
<dbReference type="GO" id="GO:0005737">
    <property type="term" value="C:cytoplasm"/>
    <property type="evidence" value="ECO:0007669"/>
    <property type="project" value="UniProtKB-SubCell"/>
</dbReference>
<dbReference type="SUPFAM" id="SSF58014">
    <property type="entry name" value="Coiled-coil domain of nucleotide exchange factor GrpE"/>
    <property type="match status" value="1"/>
</dbReference>
<name>A0A419TBC0_9FIRM</name>
<comment type="subunit">
    <text evidence="3 10">Homodimer.</text>
</comment>
<dbReference type="PANTHER" id="PTHR21237:SF23">
    <property type="entry name" value="GRPE PROTEIN HOMOLOG, MITOCHONDRIAL"/>
    <property type="match status" value="1"/>
</dbReference>
<accession>A0A419TBC0</accession>
<evidence type="ECO:0000256" key="3">
    <source>
        <dbReference type="ARBA" id="ARBA00011738"/>
    </source>
</evidence>
<dbReference type="AlphaFoldDB" id="A0A419TBC0"/>
<dbReference type="InterPro" id="IPR009012">
    <property type="entry name" value="GrpE_head"/>
</dbReference>
<dbReference type="Proteomes" id="UP000284177">
    <property type="component" value="Unassembled WGS sequence"/>
</dbReference>
<keyword evidence="6 10" id="KW-0143">Chaperone</keyword>
<dbReference type="GO" id="GO:0051087">
    <property type="term" value="F:protein-folding chaperone binding"/>
    <property type="evidence" value="ECO:0007669"/>
    <property type="project" value="InterPro"/>
</dbReference>
<evidence type="ECO:0000256" key="11">
    <source>
        <dbReference type="RuleBase" id="RU004478"/>
    </source>
</evidence>
<dbReference type="PANTHER" id="PTHR21237">
    <property type="entry name" value="GRPE PROTEIN"/>
    <property type="match status" value="1"/>
</dbReference>
<protein>
    <recommendedName>
        <fullName evidence="8 10">Protein GrpE</fullName>
    </recommendedName>
    <alternativeName>
        <fullName evidence="9 10">HSP-70 cofactor</fullName>
    </alternativeName>
</protein>
<evidence type="ECO:0000256" key="7">
    <source>
        <dbReference type="ARBA" id="ARBA00053401"/>
    </source>
</evidence>
<evidence type="ECO:0000256" key="6">
    <source>
        <dbReference type="ARBA" id="ARBA00023186"/>
    </source>
</evidence>
<dbReference type="FunFam" id="2.30.22.10:FF:000001">
    <property type="entry name" value="Protein GrpE"/>
    <property type="match status" value="1"/>
</dbReference>
<reference evidence="13 14" key="1">
    <citation type="submission" date="2016-08" db="EMBL/GenBank/DDBJ databases">
        <title>Novel Firmicutes and Novel Genomes.</title>
        <authorList>
            <person name="Poppleton D.I."/>
            <person name="Gribaldo S."/>
        </authorList>
    </citation>
    <scope>NUCLEOTIDE SEQUENCE [LARGE SCALE GENOMIC DNA]</scope>
    <source>
        <strain evidence="13 14">CTT3</strain>
    </source>
</reference>
<dbReference type="NCBIfam" id="NF010738">
    <property type="entry name" value="PRK14140.1"/>
    <property type="match status" value="1"/>
</dbReference>
<dbReference type="GO" id="GO:0000774">
    <property type="term" value="F:adenyl-nucleotide exchange factor activity"/>
    <property type="evidence" value="ECO:0007669"/>
    <property type="project" value="InterPro"/>
</dbReference>
<keyword evidence="4 10" id="KW-0963">Cytoplasm</keyword>
<gene>
    <name evidence="10" type="primary">grpE</name>
    <name evidence="13" type="ORF">BET03_02695</name>
</gene>
<dbReference type="InterPro" id="IPR013805">
    <property type="entry name" value="GrpE_CC"/>
</dbReference>
<sequence length="198" mass="23606">MDNVEKNKEIDNIKEKEEADSNLEAIKEELNEDSKEYKEDKTNEIEEKYKKQLKEKEEEIEELNSRFLRLQADFTNYKKRVNREKDSIYINAYEDLITQILPVIDNFERALDAVEEKDKEDSFYQGVKMVYDQFINILKQKGLEEIKSIGEKFDPNLHHGVSSEENDEYEEDTIIEVFQKGYKFKDKVIRPSMVKVSK</sequence>
<comment type="similarity">
    <text evidence="2 10 11">Belongs to the GrpE family.</text>
</comment>
<dbReference type="HAMAP" id="MF_01151">
    <property type="entry name" value="GrpE"/>
    <property type="match status" value="1"/>
</dbReference>
<dbReference type="GO" id="GO:0051082">
    <property type="term" value="F:unfolded protein binding"/>
    <property type="evidence" value="ECO:0007669"/>
    <property type="project" value="TreeGrafter"/>
</dbReference>
<comment type="subcellular location">
    <subcellularLocation>
        <location evidence="1 10">Cytoplasm</location>
    </subcellularLocation>
</comment>
<evidence type="ECO:0000256" key="12">
    <source>
        <dbReference type="SAM" id="MobiDB-lite"/>
    </source>
</evidence>
<feature type="region of interest" description="Disordered" evidence="12">
    <location>
        <begin position="1"/>
        <end position="24"/>
    </location>
</feature>
<comment type="caution">
    <text evidence="13">The sequence shown here is derived from an EMBL/GenBank/DDBJ whole genome shotgun (WGS) entry which is preliminary data.</text>
</comment>
<keyword evidence="5 10" id="KW-0346">Stress response</keyword>
<evidence type="ECO:0000256" key="10">
    <source>
        <dbReference type="HAMAP-Rule" id="MF_01151"/>
    </source>
</evidence>
<evidence type="ECO:0000256" key="8">
    <source>
        <dbReference type="ARBA" id="ARBA00072274"/>
    </source>
</evidence>
<dbReference type="Gene3D" id="3.90.20.20">
    <property type="match status" value="1"/>
</dbReference>
<evidence type="ECO:0000256" key="1">
    <source>
        <dbReference type="ARBA" id="ARBA00004496"/>
    </source>
</evidence>
<dbReference type="CDD" id="cd00446">
    <property type="entry name" value="GrpE"/>
    <property type="match status" value="1"/>
</dbReference>
<dbReference type="InterPro" id="IPR000740">
    <property type="entry name" value="GrpE"/>
</dbReference>
<proteinExistence type="inferred from homology"/>
<evidence type="ECO:0000256" key="2">
    <source>
        <dbReference type="ARBA" id="ARBA00009054"/>
    </source>
</evidence>
<organism evidence="13 14">
    <name type="scientific">Thermohalobacter berrensis</name>
    <dbReference type="NCBI Taxonomy" id="99594"/>
    <lineage>
        <taxon>Bacteria</taxon>
        <taxon>Bacillati</taxon>
        <taxon>Bacillota</taxon>
        <taxon>Tissierellia</taxon>
        <taxon>Tissierellales</taxon>
        <taxon>Thermohalobacteraceae</taxon>
        <taxon>Thermohalobacter</taxon>
    </lineage>
</organism>
<dbReference type="EMBL" id="MCIB01000001">
    <property type="protein sequence ID" value="RKD34747.1"/>
    <property type="molecule type" value="Genomic_DNA"/>
</dbReference>
<comment type="function">
    <text evidence="7 10">Participates actively in the response to hyperosmotic and heat shock by preventing the aggregation of stress-denatured proteins, in association with DnaK and GrpE. It is the nucleotide exchange factor for DnaK and may function as a thermosensor. Unfolded proteins bind initially to DnaJ; upon interaction with the DnaJ-bound protein, DnaK hydrolyzes its bound ATP, resulting in the formation of a stable complex. GrpE releases ADP from DnaK; ATP binding to DnaK triggers the release of the substrate protein, thus completing the reaction cycle. Several rounds of ATP-dependent interactions between DnaJ, DnaK and GrpE are required for fully efficient folding.</text>
</comment>
<dbReference type="RefSeq" id="WP_120166971.1">
    <property type="nucleotide sequence ID" value="NZ_MCIB01000001.1"/>
</dbReference>
<dbReference type="PRINTS" id="PR00773">
    <property type="entry name" value="GRPEPROTEIN"/>
</dbReference>
<dbReference type="Pfam" id="PF01025">
    <property type="entry name" value="GrpE"/>
    <property type="match status" value="1"/>
</dbReference>
<dbReference type="Gene3D" id="2.30.22.10">
    <property type="entry name" value="Head domain of nucleotide exchange factor GrpE"/>
    <property type="match status" value="1"/>
</dbReference>
<evidence type="ECO:0000313" key="14">
    <source>
        <dbReference type="Proteomes" id="UP000284177"/>
    </source>
</evidence>
<keyword evidence="14" id="KW-1185">Reference proteome</keyword>
<evidence type="ECO:0000313" key="13">
    <source>
        <dbReference type="EMBL" id="RKD34747.1"/>
    </source>
</evidence>
<evidence type="ECO:0000256" key="9">
    <source>
        <dbReference type="ARBA" id="ARBA00076414"/>
    </source>
</evidence>
<dbReference type="SUPFAM" id="SSF51064">
    <property type="entry name" value="Head domain of nucleotide exchange factor GrpE"/>
    <property type="match status" value="1"/>
</dbReference>
<dbReference type="OrthoDB" id="9812586at2"/>